<gene>
    <name evidence="1" type="ORF">GMOD_00008063</name>
</gene>
<name>A0A3M7MGE4_9PLEO</name>
<evidence type="ECO:0000313" key="2">
    <source>
        <dbReference type="Proteomes" id="UP000265663"/>
    </source>
</evidence>
<evidence type="ECO:0000313" key="1">
    <source>
        <dbReference type="EMBL" id="RMZ73540.1"/>
    </source>
</evidence>
<keyword evidence="2" id="KW-1185">Reference proteome</keyword>
<sequence length="94" mass="10159">MPLHYSNALHKPWGSPAPHTTSVTCIVVASVHNGVPLFYFAYPSPKVADIVAFWRINLLEVSQCGCVGERPTDMAVIMQLLGWPLPVGVVQSSG</sequence>
<dbReference type="EMBL" id="KE747840">
    <property type="protein sequence ID" value="RMZ73540.1"/>
    <property type="molecule type" value="Genomic_DNA"/>
</dbReference>
<protein>
    <submittedName>
        <fullName evidence="1">Uncharacterized protein</fullName>
    </submittedName>
</protein>
<organism evidence="1 2">
    <name type="scientific">Pyrenophora seminiperda CCB06</name>
    <dbReference type="NCBI Taxonomy" id="1302712"/>
    <lineage>
        <taxon>Eukaryota</taxon>
        <taxon>Fungi</taxon>
        <taxon>Dikarya</taxon>
        <taxon>Ascomycota</taxon>
        <taxon>Pezizomycotina</taxon>
        <taxon>Dothideomycetes</taxon>
        <taxon>Pleosporomycetidae</taxon>
        <taxon>Pleosporales</taxon>
        <taxon>Pleosporineae</taxon>
        <taxon>Pleosporaceae</taxon>
        <taxon>Pyrenophora</taxon>
    </lineage>
</organism>
<dbReference type="Proteomes" id="UP000265663">
    <property type="component" value="Unassembled WGS sequence"/>
</dbReference>
<dbReference type="AlphaFoldDB" id="A0A3M7MGE4"/>
<proteinExistence type="predicted"/>
<reference evidence="1 2" key="1">
    <citation type="journal article" date="2014" name="PLoS ONE">
        <title>De novo Genome Assembly of the Fungal Plant Pathogen Pyrenophora semeniperda.</title>
        <authorList>
            <person name="Soliai M.M."/>
            <person name="Meyer S.E."/>
            <person name="Udall J.A."/>
            <person name="Elzinga D.E."/>
            <person name="Hermansen R.A."/>
            <person name="Bodily P.M."/>
            <person name="Hart A.A."/>
            <person name="Coleman C.E."/>
        </authorList>
    </citation>
    <scope>NUCLEOTIDE SEQUENCE [LARGE SCALE GENOMIC DNA]</scope>
    <source>
        <strain evidence="1 2">CCB06</strain>
        <tissue evidence="1">Mycelium</tissue>
    </source>
</reference>
<accession>A0A3M7MGE4</accession>